<accession>A1ZZA7</accession>
<gene>
    <name evidence="1" type="ORF">M23134_03645</name>
</gene>
<dbReference type="OrthoDB" id="770120at2"/>
<name>A1ZZA7_MICM2</name>
<proteinExistence type="predicted"/>
<dbReference type="AlphaFoldDB" id="A1ZZA7"/>
<keyword evidence="2" id="KW-1185">Reference proteome</keyword>
<evidence type="ECO:0000313" key="1">
    <source>
        <dbReference type="EMBL" id="EAY24259.1"/>
    </source>
</evidence>
<protein>
    <submittedName>
        <fullName evidence="1">Uncharacterized protein</fullName>
    </submittedName>
</protein>
<organism evidence="1 2">
    <name type="scientific">Microscilla marina ATCC 23134</name>
    <dbReference type="NCBI Taxonomy" id="313606"/>
    <lineage>
        <taxon>Bacteria</taxon>
        <taxon>Pseudomonadati</taxon>
        <taxon>Bacteroidota</taxon>
        <taxon>Cytophagia</taxon>
        <taxon>Cytophagales</taxon>
        <taxon>Microscillaceae</taxon>
        <taxon>Microscilla</taxon>
    </lineage>
</organism>
<dbReference type="RefSeq" id="WP_002705123.1">
    <property type="nucleotide sequence ID" value="NZ_AAWS01000075.1"/>
</dbReference>
<dbReference type="Proteomes" id="UP000004095">
    <property type="component" value="Unassembled WGS sequence"/>
</dbReference>
<sequence length="155" mass="17019">MMKKQIQVFFTLVLLTGLVNTAYSQVSKEQLNEVFEAQKTLIEGSDRDCYPVNTVVGDLNGDGKPEGVVQYNCGFKGSMGNASAGMGWAILINRGGKLTVIINQTNVNNTIPLAIENGTIKAQKMKYKKEDARCCPSIKIAKKYKLIGNQLKEVK</sequence>
<evidence type="ECO:0000313" key="2">
    <source>
        <dbReference type="Proteomes" id="UP000004095"/>
    </source>
</evidence>
<dbReference type="EMBL" id="AAWS01000075">
    <property type="protein sequence ID" value="EAY24259.1"/>
    <property type="molecule type" value="Genomic_DNA"/>
</dbReference>
<comment type="caution">
    <text evidence="1">The sequence shown here is derived from an EMBL/GenBank/DDBJ whole genome shotgun (WGS) entry which is preliminary data.</text>
</comment>
<reference evidence="1 2" key="1">
    <citation type="submission" date="2007-01" db="EMBL/GenBank/DDBJ databases">
        <authorList>
            <person name="Haygood M."/>
            <person name="Podell S."/>
            <person name="Anderson C."/>
            <person name="Hopkinson B."/>
            <person name="Roe K."/>
            <person name="Barbeau K."/>
            <person name="Gaasterland T."/>
            <person name="Ferriera S."/>
            <person name="Johnson J."/>
            <person name="Kravitz S."/>
            <person name="Beeson K."/>
            <person name="Sutton G."/>
            <person name="Rogers Y.-H."/>
            <person name="Friedman R."/>
            <person name="Frazier M."/>
            <person name="Venter J.C."/>
        </authorList>
    </citation>
    <scope>NUCLEOTIDE SEQUENCE [LARGE SCALE GENOMIC DNA]</scope>
    <source>
        <strain evidence="1 2">ATCC 23134</strain>
    </source>
</reference>